<gene>
    <name evidence="1" type="ORF">L2E82_11986</name>
</gene>
<organism evidence="1 2">
    <name type="scientific">Cichorium intybus</name>
    <name type="common">Chicory</name>
    <dbReference type="NCBI Taxonomy" id="13427"/>
    <lineage>
        <taxon>Eukaryota</taxon>
        <taxon>Viridiplantae</taxon>
        <taxon>Streptophyta</taxon>
        <taxon>Embryophyta</taxon>
        <taxon>Tracheophyta</taxon>
        <taxon>Spermatophyta</taxon>
        <taxon>Magnoliopsida</taxon>
        <taxon>eudicotyledons</taxon>
        <taxon>Gunneridae</taxon>
        <taxon>Pentapetalae</taxon>
        <taxon>asterids</taxon>
        <taxon>campanulids</taxon>
        <taxon>Asterales</taxon>
        <taxon>Asteraceae</taxon>
        <taxon>Cichorioideae</taxon>
        <taxon>Cichorieae</taxon>
        <taxon>Cichoriinae</taxon>
        <taxon>Cichorium</taxon>
    </lineage>
</organism>
<reference evidence="1 2" key="2">
    <citation type="journal article" date="2022" name="Mol. Ecol. Resour.">
        <title>The genomes of chicory, endive, great burdock and yacon provide insights into Asteraceae paleo-polyploidization history and plant inulin production.</title>
        <authorList>
            <person name="Fan W."/>
            <person name="Wang S."/>
            <person name="Wang H."/>
            <person name="Wang A."/>
            <person name="Jiang F."/>
            <person name="Liu H."/>
            <person name="Zhao H."/>
            <person name="Xu D."/>
            <person name="Zhang Y."/>
        </authorList>
    </citation>
    <scope>NUCLEOTIDE SEQUENCE [LARGE SCALE GENOMIC DNA]</scope>
    <source>
        <strain evidence="2">cv. Punajuju</strain>
        <tissue evidence="1">Leaves</tissue>
    </source>
</reference>
<evidence type="ECO:0000313" key="1">
    <source>
        <dbReference type="EMBL" id="KAI3781958.1"/>
    </source>
</evidence>
<comment type="caution">
    <text evidence="1">The sequence shown here is derived from an EMBL/GenBank/DDBJ whole genome shotgun (WGS) entry which is preliminary data.</text>
</comment>
<dbReference type="EMBL" id="CM042010">
    <property type="protein sequence ID" value="KAI3781958.1"/>
    <property type="molecule type" value="Genomic_DNA"/>
</dbReference>
<protein>
    <submittedName>
        <fullName evidence="1">Uncharacterized protein</fullName>
    </submittedName>
</protein>
<reference evidence="2" key="1">
    <citation type="journal article" date="2022" name="Mol. Ecol. Resour.">
        <title>The genomes of chicory, endive, great burdock and yacon provide insights into Asteraceae palaeo-polyploidization history and plant inulin production.</title>
        <authorList>
            <person name="Fan W."/>
            <person name="Wang S."/>
            <person name="Wang H."/>
            <person name="Wang A."/>
            <person name="Jiang F."/>
            <person name="Liu H."/>
            <person name="Zhao H."/>
            <person name="Xu D."/>
            <person name="Zhang Y."/>
        </authorList>
    </citation>
    <scope>NUCLEOTIDE SEQUENCE [LARGE SCALE GENOMIC DNA]</scope>
    <source>
        <strain evidence="2">cv. Punajuju</strain>
    </source>
</reference>
<proteinExistence type="predicted"/>
<keyword evidence="2" id="KW-1185">Reference proteome</keyword>
<name>A0ACB9GEP2_CICIN</name>
<dbReference type="Proteomes" id="UP001055811">
    <property type="component" value="Linkage Group LG02"/>
</dbReference>
<accession>A0ACB9GEP2</accession>
<sequence>MSFVVGLIIGITIGFALIIGFVRSENGRSKRRSALATTIAALARMTREDSKKLLAPEYYPSWVLAWLNSHLTKIWPNVDEAASELIKANVEPILEQYRPIILSSLTFSKLTLGTVAPQFTGVSVIEDESDGITLELEMNWDGNPSIILDVKTRLGVGLPVQVKDVAFTGVFRLIFKPLVNEFPCFGAVSFSLRKKTKMDFTLKVIGGDISAIPGVADALESTIHDAVEDSITWPVRKVIPILPGDYSDLELKPMGILEVKLVQAHGLTNKDLIGKSDPFAKLYIRPLRSRMKTSKVIDNDLNPVWNEHFEFIVEDISTQHLTVKIYDDDGIQSSELIGCAQVKLSELVPGKVKDVWLKLVKDLEIHRDNKDRGKVHLELLYYPHGVGNGFINPFSSNYSMTSLEKVLKDGENENDELVDNKRKMVITRGVLSVTVISAEDLPPADLMGKADPFVVLTMKKNGTRNKTRVVNNNLNPIWNQTFDFVVEDGLHDMIILEIWDHDTFGKDFMGRCILTLTRVILEGEYKDSFEVEGAKSGKLSLNLKWLAQPRHQEHQHVHLPADTNQTRGYAMVESQSAIARGNHDSQPKQVEEVAADYDRLPESYIRKEDEEYGSVNSAGASSPMSVGVPVIDISLLNSSLSELDKLKSAVSSWGCFQAINHGIEGSFLEKIREISKLFFRLSMEEKKKYLRAENDVEGYGNDMVLTENQILDWNDRLYLNVLPRHQRRLQFWPQNPTHFREVLDEYVSKIELINDFLLKALARSLNLHENCFLDQYGTTATMDARFSYYPPCPCPERVFGLKPHADFSALTFLLQDKEVEGLQVLKDGEWVGVPIVRDALTINIGDQLEVMSNGVFKSPMHRVMINSRDARMTVAMFCMPQTEKDIGPVDGLVSDERPRLYKNVTVNVRTFFTYLQKGTRGIDAFKI</sequence>
<evidence type="ECO:0000313" key="2">
    <source>
        <dbReference type="Proteomes" id="UP001055811"/>
    </source>
</evidence>